<evidence type="ECO:0000256" key="1">
    <source>
        <dbReference type="SAM" id="MobiDB-lite"/>
    </source>
</evidence>
<dbReference type="Proteomes" id="UP000017836">
    <property type="component" value="Unassembled WGS sequence"/>
</dbReference>
<evidence type="ECO:0000313" key="3">
    <source>
        <dbReference type="EMBL" id="ERN07599.1"/>
    </source>
</evidence>
<dbReference type="Pfam" id="PF24626">
    <property type="entry name" value="SH3_Tf2-1"/>
    <property type="match status" value="1"/>
</dbReference>
<name>W1PIQ3_AMBTC</name>
<protein>
    <recommendedName>
        <fullName evidence="2">Tf2-1-like SH3-like domain-containing protein</fullName>
    </recommendedName>
</protein>
<dbReference type="EMBL" id="KI393724">
    <property type="protein sequence ID" value="ERN07599.1"/>
    <property type="molecule type" value="Genomic_DNA"/>
</dbReference>
<dbReference type="Gramene" id="ERN07599">
    <property type="protein sequence ID" value="ERN07599"/>
    <property type="gene ID" value="AMTR_s00157p00058990"/>
</dbReference>
<dbReference type="OMA" id="ACECLDS"/>
<feature type="region of interest" description="Disordered" evidence="1">
    <location>
        <begin position="128"/>
        <end position="149"/>
    </location>
</feature>
<dbReference type="InterPro" id="IPR056924">
    <property type="entry name" value="SH3_Tf2-1"/>
</dbReference>
<evidence type="ECO:0000313" key="4">
    <source>
        <dbReference type="Proteomes" id="UP000017836"/>
    </source>
</evidence>
<reference evidence="4" key="1">
    <citation type="journal article" date="2013" name="Science">
        <title>The Amborella genome and the evolution of flowering plants.</title>
        <authorList>
            <consortium name="Amborella Genome Project"/>
        </authorList>
    </citation>
    <scope>NUCLEOTIDE SEQUENCE [LARGE SCALE GENOMIC DNA]</scope>
</reference>
<feature type="compositionally biased region" description="Polar residues" evidence="1">
    <location>
        <begin position="135"/>
        <end position="149"/>
    </location>
</feature>
<evidence type="ECO:0000259" key="2">
    <source>
        <dbReference type="Pfam" id="PF24626"/>
    </source>
</evidence>
<gene>
    <name evidence="3" type="ORF">AMTR_s00157p00058990</name>
</gene>
<dbReference type="AlphaFoldDB" id="W1PIQ3"/>
<accession>W1PIQ3</accession>
<feature type="domain" description="Tf2-1-like SH3-like" evidence="2">
    <location>
        <begin position="59"/>
        <end position="125"/>
    </location>
</feature>
<dbReference type="PANTHER" id="PTHR46148">
    <property type="entry name" value="CHROMO DOMAIN-CONTAINING PROTEIN"/>
    <property type="match status" value="1"/>
</dbReference>
<sequence length="149" mass="17117">MAQFCYNLRKNSSTEKSPFELAKAHEEQLEEACECLDSAIKHMKKYVDQDQRHLEFGVGDHVLLKLPPQIWKKISAKTAHQGLIQRYDCPLEVIKCISKLAYRLALLDWIKVYLLFHVSFLKPYHQDKDPGRVGSSCTSIAQPEDSVQA</sequence>
<dbReference type="HOGENOM" id="CLU_1752202_0_0_1"/>
<dbReference type="PANTHER" id="PTHR46148:SF44">
    <property type="entry name" value="GAG-POL POLYPROTEIN"/>
    <property type="match status" value="1"/>
</dbReference>
<keyword evidence="4" id="KW-1185">Reference proteome</keyword>
<dbReference type="eggNOG" id="KOG0017">
    <property type="taxonomic scope" value="Eukaryota"/>
</dbReference>
<proteinExistence type="predicted"/>
<organism evidence="3 4">
    <name type="scientific">Amborella trichopoda</name>
    <dbReference type="NCBI Taxonomy" id="13333"/>
    <lineage>
        <taxon>Eukaryota</taxon>
        <taxon>Viridiplantae</taxon>
        <taxon>Streptophyta</taxon>
        <taxon>Embryophyta</taxon>
        <taxon>Tracheophyta</taxon>
        <taxon>Spermatophyta</taxon>
        <taxon>Magnoliopsida</taxon>
        <taxon>Amborellales</taxon>
        <taxon>Amborellaceae</taxon>
        <taxon>Amborella</taxon>
    </lineage>
</organism>